<name>A0AA39GL42_SARSR</name>
<evidence type="ECO:0000256" key="1">
    <source>
        <dbReference type="ARBA" id="ARBA00004123"/>
    </source>
</evidence>
<feature type="domain" description="Zn(2)-C6 fungal-type" evidence="7">
    <location>
        <begin position="13"/>
        <end position="46"/>
    </location>
</feature>
<keyword evidence="4" id="KW-0804">Transcription</keyword>
<gene>
    <name evidence="8" type="ORF">NLU13_4261</name>
</gene>
<feature type="compositionally biased region" description="Low complexity" evidence="6">
    <location>
        <begin position="83"/>
        <end position="92"/>
    </location>
</feature>
<reference evidence="8" key="1">
    <citation type="submission" date="2022-10" db="EMBL/GenBank/DDBJ databases">
        <title>Determination and structural analysis of whole genome sequence of Sarocladium strictum F4-1.</title>
        <authorList>
            <person name="Hu L."/>
            <person name="Jiang Y."/>
        </authorList>
    </citation>
    <scope>NUCLEOTIDE SEQUENCE</scope>
    <source>
        <strain evidence="8">F4-1</strain>
    </source>
</reference>
<dbReference type="CDD" id="cd00067">
    <property type="entry name" value="GAL4"/>
    <property type="match status" value="1"/>
</dbReference>
<dbReference type="InterPro" id="IPR001138">
    <property type="entry name" value="Zn2Cys6_DnaBD"/>
</dbReference>
<dbReference type="SMART" id="SM00066">
    <property type="entry name" value="GAL4"/>
    <property type="match status" value="1"/>
</dbReference>
<dbReference type="GO" id="GO:0008270">
    <property type="term" value="F:zinc ion binding"/>
    <property type="evidence" value="ECO:0007669"/>
    <property type="project" value="InterPro"/>
</dbReference>
<keyword evidence="3" id="KW-0238">DNA-binding</keyword>
<dbReference type="GO" id="GO:0005634">
    <property type="term" value="C:nucleus"/>
    <property type="evidence" value="ECO:0007669"/>
    <property type="project" value="UniProtKB-SubCell"/>
</dbReference>
<keyword evidence="2" id="KW-0805">Transcription regulation</keyword>
<dbReference type="PROSITE" id="PS00463">
    <property type="entry name" value="ZN2_CY6_FUNGAL_1"/>
    <property type="match status" value="1"/>
</dbReference>
<dbReference type="AlphaFoldDB" id="A0AA39GL42"/>
<dbReference type="GO" id="GO:0000981">
    <property type="term" value="F:DNA-binding transcription factor activity, RNA polymerase II-specific"/>
    <property type="evidence" value="ECO:0007669"/>
    <property type="project" value="InterPro"/>
</dbReference>
<dbReference type="Gene3D" id="4.10.240.10">
    <property type="entry name" value="Zn(2)-C6 fungal-type DNA-binding domain"/>
    <property type="match status" value="1"/>
</dbReference>
<comment type="caution">
    <text evidence="8">The sequence shown here is derived from an EMBL/GenBank/DDBJ whole genome shotgun (WGS) entry which is preliminary data.</text>
</comment>
<accession>A0AA39GL42</accession>
<keyword evidence="9" id="KW-1185">Reference proteome</keyword>
<evidence type="ECO:0000256" key="6">
    <source>
        <dbReference type="SAM" id="MobiDB-lite"/>
    </source>
</evidence>
<comment type="subcellular location">
    <subcellularLocation>
        <location evidence="1">Nucleus</location>
    </subcellularLocation>
</comment>
<evidence type="ECO:0000256" key="2">
    <source>
        <dbReference type="ARBA" id="ARBA00023015"/>
    </source>
</evidence>
<sequence>MIAPPHPTQVRSACERCRRQKLKCSRQQGVASSEPCARCTRLGFFCEAGSQRKIGRPGKSATAASTAAPVQAPGQMPTPNPPTAAASSVPSPIEVFSSEESSPNVLSATVEAGAETAPFMGPLDQDPAWQQVFGDGLLNASGIMSLTLPQQPQLLAPEDFVVSSRPFARPSDESFEALSKINSTLHTISQSLRESWPIESMCDRPSTEGLPDLVIFQLTIQCSQEFLTTLKTIHRAVGINKPAFPPNIRTSPSGNWRPSFNDENNAFAQPKLDLATTFLIVSCFVQLVELCENLLNMFEMFMRYTLGETLRNDGMTFADVTIPDFTTQVSMFAEMVRHVLLQINVVIGVPGTRRLNTVWYGLLTDPKGQEILRRELGSSMQEWSERPKKLITGIDRLKALIEEASMLAQF</sequence>
<evidence type="ECO:0000313" key="8">
    <source>
        <dbReference type="EMBL" id="KAK0388017.1"/>
    </source>
</evidence>
<dbReference type="Pfam" id="PF00172">
    <property type="entry name" value="Zn_clus"/>
    <property type="match status" value="1"/>
</dbReference>
<evidence type="ECO:0000256" key="5">
    <source>
        <dbReference type="ARBA" id="ARBA00023242"/>
    </source>
</evidence>
<dbReference type="PANTHER" id="PTHR31845">
    <property type="entry name" value="FINGER DOMAIN PROTEIN, PUTATIVE-RELATED"/>
    <property type="match status" value="1"/>
</dbReference>
<evidence type="ECO:0000256" key="3">
    <source>
        <dbReference type="ARBA" id="ARBA00023125"/>
    </source>
</evidence>
<feature type="region of interest" description="Disordered" evidence="6">
    <location>
        <begin position="52"/>
        <end position="104"/>
    </location>
</feature>
<dbReference type="PROSITE" id="PS50048">
    <property type="entry name" value="ZN2_CY6_FUNGAL_2"/>
    <property type="match status" value="1"/>
</dbReference>
<evidence type="ECO:0000256" key="4">
    <source>
        <dbReference type="ARBA" id="ARBA00023163"/>
    </source>
</evidence>
<dbReference type="EMBL" id="JAPDFR010000003">
    <property type="protein sequence ID" value="KAK0388017.1"/>
    <property type="molecule type" value="Genomic_DNA"/>
</dbReference>
<dbReference type="PANTHER" id="PTHR31845:SF17">
    <property type="entry name" value="ZN(II)2CYS6 TRANSCRIPTION FACTOR (EUROFUNG)"/>
    <property type="match status" value="1"/>
</dbReference>
<keyword evidence="5" id="KW-0539">Nucleus</keyword>
<proteinExistence type="predicted"/>
<dbReference type="Proteomes" id="UP001175261">
    <property type="component" value="Unassembled WGS sequence"/>
</dbReference>
<dbReference type="GO" id="GO:0000976">
    <property type="term" value="F:transcription cis-regulatory region binding"/>
    <property type="evidence" value="ECO:0007669"/>
    <property type="project" value="TreeGrafter"/>
</dbReference>
<dbReference type="InterPro" id="IPR036864">
    <property type="entry name" value="Zn2-C6_fun-type_DNA-bd_sf"/>
</dbReference>
<evidence type="ECO:0000259" key="7">
    <source>
        <dbReference type="PROSITE" id="PS50048"/>
    </source>
</evidence>
<dbReference type="SUPFAM" id="SSF57701">
    <property type="entry name" value="Zn2/Cys6 DNA-binding domain"/>
    <property type="match status" value="1"/>
</dbReference>
<evidence type="ECO:0000313" key="9">
    <source>
        <dbReference type="Proteomes" id="UP001175261"/>
    </source>
</evidence>
<organism evidence="8 9">
    <name type="scientific">Sarocladium strictum</name>
    <name type="common">Black bundle disease fungus</name>
    <name type="synonym">Acremonium strictum</name>
    <dbReference type="NCBI Taxonomy" id="5046"/>
    <lineage>
        <taxon>Eukaryota</taxon>
        <taxon>Fungi</taxon>
        <taxon>Dikarya</taxon>
        <taxon>Ascomycota</taxon>
        <taxon>Pezizomycotina</taxon>
        <taxon>Sordariomycetes</taxon>
        <taxon>Hypocreomycetidae</taxon>
        <taxon>Hypocreales</taxon>
        <taxon>Sarocladiaceae</taxon>
        <taxon>Sarocladium</taxon>
    </lineage>
</organism>
<protein>
    <recommendedName>
        <fullName evidence="7">Zn(2)-C6 fungal-type domain-containing protein</fullName>
    </recommendedName>
</protein>
<dbReference type="InterPro" id="IPR051089">
    <property type="entry name" value="prtT"/>
</dbReference>